<dbReference type="EMBL" id="PDJH01000001">
    <property type="protein sequence ID" value="PFG36649.1"/>
    <property type="molecule type" value="Genomic_DNA"/>
</dbReference>
<proteinExistence type="predicted"/>
<organism evidence="2 3">
    <name type="scientific">Flavimobilis soli</name>
    <dbReference type="NCBI Taxonomy" id="442709"/>
    <lineage>
        <taxon>Bacteria</taxon>
        <taxon>Bacillati</taxon>
        <taxon>Actinomycetota</taxon>
        <taxon>Actinomycetes</taxon>
        <taxon>Micrococcales</taxon>
        <taxon>Jonesiaceae</taxon>
        <taxon>Flavimobilis</taxon>
    </lineage>
</organism>
<accession>A0A2A9EEJ6</accession>
<evidence type="ECO:0000256" key="1">
    <source>
        <dbReference type="SAM" id="Phobius"/>
    </source>
</evidence>
<feature type="transmembrane region" description="Helical" evidence="1">
    <location>
        <begin position="305"/>
        <end position="326"/>
    </location>
</feature>
<evidence type="ECO:0000313" key="3">
    <source>
        <dbReference type="Proteomes" id="UP000221394"/>
    </source>
</evidence>
<gene>
    <name evidence="2" type="ORF">ATL41_1381</name>
</gene>
<feature type="transmembrane region" description="Helical" evidence="1">
    <location>
        <begin position="26"/>
        <end position="46"/>
    </location>
</feature>
<dbReference type="AlphaFoldDB" id="A0A2A9EEJ6"/>
<comment type="caution">
    <text evidence="2">The sequence shown here is derived from an EMBL/GenBank/DDBJ whole genome shotgun (WGS) entry which is preliminary data.</text>
</comment>
<sequence length="356" mass="35420">MTNSARTTTAANPHLPKKPAGTLPKLLGSLGALTAIVVVLLMLFVLPSLKSGPHDLATGTVGDAQTTGALNANLEAVAPGAFVPETFADEAALRDAILDRSVNGGYVVEGDTVRLLTATAGSAAISGSLTQTTTAAAGAAGLTVTVEDLVPYTADDPSGIGIGGLAFPLVFGGIVPAVVAMKLFPGRLKMQLVSAGSFAVVGGVVVTSILRFWFGSFEGSILLPAAALGLGIAAISVPLLGLQALFGGKGFTALAASMMFLGNPLAGIGTSGAWLPSGLGLFGQLLPPGSTGTLMRSAAYFDGKGATGAVIILAAWVVAGIALCVVGARRQKAVDEAELVILDAELEASLATSDVV</sequence>
<keyword evidence="3" id="KW-1185">Reference proteome</keyword>
<evidence type="ECO:0008006" key="4">
    <source>
        <dbReference type="Google" id="ProtNLM"/>
    </source>
</evidence>
<feature type="transmembrane region" description="Helical" evidence="1">
    <location>
        <begin position="254"/>
        <end position="275"/>
    </location>
</feature>
<keyword evidence="1" id="KW-0812">Transmembrane</keyword>
<feature type="transmembrane region" description="Helical" evidence="1">
    <location>
        <begin position="220"/>
        <end position="242"/>
    </location>
</feature>
<keyword evidence="1" id="KW-1133">Transmembrane helix</keyword>
<name>A0A2A9EEJ6_9MICO</name>
<evidence type="ECO:0000313" key="2">
    <source>
        <dbReference type="EMBL" id="PFG36649.1"/>
    </source>
</evidence>
<feature type="transmembrane region" description="Helical" evidence="1">
    <location>
        <begin position="192"/>
        <end position="214"/>
    </location>
</feature>
<dbReference type="Proteomes" id="UP000221394">
    <property type="component" value="Unassembled WGS sequence"/>
</dbReference>
<feature type="transmembrane region" description="Helical" evidence="1">
    <location>
        <begin position="159"/>
        <end position="180"/>
    </location>
</feature>
<dbReference type="RefSeq" id="WP_181010234.1">
    <property type="nucleotide sequence ID" value="NZ_PDJH01000001.1"/>
</dbReference>
<keyword evidence="1" id="KW-0472">Membrane</keyword>
<protein>
    <recommendedName>
        <fullName evidence="4">ABC transporter permease</fullName>
    </recommendedName>
</protein>
<reference evidence="2 3" key="1">
    <citation type="submission" date="2017-10" db="EMBL/GenBank/DDBJ databases">
        <title>Sequencing the genomes of 1000 actinobacteria strains.</title>
        <authorList>
            <person name="Klenk H.-P."/>
        </authorList>
    </citation>
    <scope>NUCLEOTIDE SEQUENCE [LARGE SCALE GENOMIC DNA]</scope>
    <source>
        <strain evidence="2 3">DSM 21574</strain>
    </source>
</reference>